<dbReference type="EMBL" id="JAFBMS010000003">
    <property type="protein sequence ID" value="KAG9354107.1"/>
    <property type="molecule type" value="Genomic_DNA"/>
</dbReference>
<comment type="caution">
    <text evidence="11">The sequence shown here is derived from an EMBL/GenBank/DDBJ whole genome shotgun (WGS) entry which is preliminary data.</text>
</comment>
<dbReference type="GO" id="GO:2001070">
    <property type="term" value="F:starch binding"/>
    <property type="evidence" value="ECO:0007669"/>
    <property type="project" value="InterPro"/>
</dbReference>
<feature type="domain" description="CBM20" evidence="10">
    <location>
        <begin position="331"/>
        <end position="427"/>
    </location>
</feature>
<dbReference type="SUPFAM" id="SSF81383">
    <property type="entry name" value="F-box domain"/>
    <property type="match status" value="1"/>
</dbReference>
<dbReference type="SUPFAM" id="SSF49452">
    <property type="entry name" value="Starch-binding domain-like"/>
    <property type="match status" value="1"/>
</dbReference>
<evidence type="ECO:0000256" key="3">
    <source>
        <dbReference type="ARBA" id="ARBA00053886"/>
    </source>
</evidence>
<proteinExistence type="predicted"/>
<dbReference type="InterPro" id="IPR002044">
    <property type="entry name" value="CBM20"/>
</dbReference>
<dbReference type="PROSITE" id="PS51166">
    <property type="entry name" value="CBM20"/>
    <property type="match status" value="1"/>
</dbReference>
<evidence type="ECO:0000313" key="11">
    <source>
        <dbReference type="EMBL" id="KAG9354107.1"/>
    </source>
</evidence>
<dbReference type="GO" id="GO:0030315">
    <property type="term" value="C:T-tubule"/>
    <property type="evidence" value="ECO:0007669"/>
    <property type="project" value="UniProtKB-SubCell"/>
</dbReference>
<dbReference type="Proteomes" id="UP000824540">
    <property type="component" value="Unassembled WGS sequence"/>
</dbReference>
<dbReference type="Gene3D" id="2.60.40.10">
    <property type="entry name" value="Immunoglobulins"/>
    <property type="match status" value="1"/>
</dbReference>
<evidence type="ECO:0000256" key="6">
    <source>
        <dbReference type="ARBA" id="ARBA00073038"/>
    </source>
</evidence>
<organism evidence="11 12">
    <name type="scientific">Albula glossodonta</name>
    <name type="common">roundjaw bonefish</name>
    <dbReference type="NCBI Taxonomy" id="121402"/>
    <lineage>
        <taxon>Eukaryota</taxon>
        <taxon>Metazoa</taxon>
        <taxon>Chordata</taxon>
        <taxon>Craniata</taxon>
        <taxon>Vertebrata</taxon>
        <taxon>Euteleostomi</taxon>
        <taxon>Actinopterygii</taxon>
        <taxon>Neopterygii</taxon>
        <taxon>Teleostei</taxon>
        <taxon>Albuliformes</taxon>
        <taxon>Albulidae</taxon>
        <taxon>Albula</taxon>
    </lineage>
</organism>
<dbReference type="InterPro" id="IPR013784">
    <property type="entry name" value="Carb-bd-like_fold"/>
</dbReference>
<dbReference type="GO" id="GO:0034045">
    <property type="term" value="C:phagophore assembly site membrane"/>
    <property type="evidence" value="ECO:0007669"/>
    <property type="project" value="UniProtKB-SubCell"/>
</dbReference>
<feature type="non-terminal residue" evidence="11">
    <location>
        <position position="1"/>
    </location>
</feature>
<keyword evidence="12" id="KW-1185">Reference proteome</keyword>
<feature type="region of interest" description="Disordered" evidence="9">
    <location>
        <begin position="102"/>
        <end position="122"/>
    </location>
</feature>
<dbReference type="OrthoDB" id="6123450at2759"/>
<dbReference type="InterPro" id="IPR036047">
    <property type="entry name" value="F-box-like_dom_sf"/>
</dbReference>
<evidence type="ECO:0000256" key="9">
    <source>
        <dbReference type="SAM" id="MobiDB-lite"/>
    </source>
</evidence>
<reference evidence="11" key="1">
    <citation type="thesis" date="2021" institute="BYU ScholarsArchive" country="Provo, UT, USA">
        <title>Applications of and Algorithms for Genome Assembly and Genomic Analyses with an Emphasis on Marine Teleosts.</title>
        <authorList>
            <person name="Pickett B.D."/>
        </authorList>
    </citation>
    <scope>NUCLEOTIDE SEQUENCE</scope>
    <source>
        <strain evidence="11">HI-2016</strain>
    </source>
</reference>
<dbReference type="AlphaFoldDB" id="A0A8T2PRT8"/>
<dbReference type="GO" id="GO:0061723">
    <property type="term" value="P:glycophagy"/>
    <property type="evidence" value="ECO:0007669"/>
    <property type="project" value="UniProtKB-ARBA"/>
</dbReference>
<evidence type="ECO:0000313" key="12">
    <source>
        <dbReference type="Proteomes" id="UP000824540"/>
    </source>
</evidence>
<sequence>MDQLKKRNQLEYDGTGLPILVEILSMLSVSDVIAFGSTCHDFRQLILTPWTWIQLFRQQSWRNIMDSVEEVSKAQPSSVEEPGEAKLLPGVENIPDLCNEEPDELDWSATGEPNSVSESHGHVRNHVDEHGDLLNDVSAGTVFQKIQGLDSNRNSRLEETWRVMEINVMETTVKTDFLTDYQYVSDHCEHSGNFHRHGFLKSCSERDNGRHQTLGDPSEEKAAGVISESKMKSLAGTMNQPPEHNFETTEINIMEATMENNEWMNVGSVEINKTISFPGKHLNGTAGMGDFGVGDNSDQSNLAKIDNAKESGTIPALLDGDSSSKKVAAVQPMPQMVGVSFCVHYITHSPLQLIAVTGNQQELGNWEKFVPLKKAKDGFWANSIALPADCQVEWKFVLVENGEIHRWEECNNRHLLTGNEEDIHLHK</sequence>
<protein>
    <recommendedName>
        <fullName evidence="6">Starch-binding domain-containing protein 1</fullName>
    </recommendedName>
    <alternativeName>
        <fullName evidence="7">Genethonin-1</fullName>
    </alternativeName>
    <alternativeName>
        <fullName evidence="8">Glycophagy cargo receptor stbd1</fullName>
    </alternativeName>
</protein>
<dbReference type="Pfam" id="PF00646">
    <property type="entry name" value="F-box"/>
    <property type="match status" value="1"/>
</dbReference>
<evidence type="ECO:0000256" key="2">
    <source>
        <dbReference type="ARBA" id="ARBA00024012"/>
    </source>
</evidence>
<dbReference type="PANTHER" id="PTHR15048:SF0">
    <property type="entry name" value="STARCH-BINDING DOMAIN-CONTAINING PROTEIN 1"/>
    <property type="match status" value="1"/>
</dbReference>
<gene>
    <name evidence="11" type="ORF">JZ751_012231</name>
</gene>
<evidence type="ECO:0000259" key="10">
    <source>
        <dbReference type="PROSITE" id="PS51166"/>
    </source>
</evidence>
<evidence type="ECO:0000256" key="1">
    <source>
        <dbReference type="ARBA" id="ARBA00004643"/>
    </source>
</evidence>
<accession>A0A8T2PRT8</accession>
<dbReference type="CDD" id="cd09917">
    <property type="entry name" value="F-box_SF"/>
    <property type="match status" value="1"/>
</dbReference>
<name>A0A8T2PRT8_9TELE</name>
<dbReference type="Pfam" id="PF00686">
    <property type="entry name" value="CBM_20"/>
    <property type="match status" value="1"/>
</dbReference>
<evidence type="ECO:0000256" key="7">
    <source>
        <dbReference type="ARBA" id="ARBA00075794"/>
    </source>
</evidence>
<dbReference type="FunFam" id="2.60.40.10:FF:000552">
    <property type="entry name" value="Related to glucoamylase"/>
    <property type="match status" value="1"/>
</dbReference>
<comment type="subunit">
    <text evidence="5">Interacts with the ATG8 family proteins GABARAP and GABARAPL1. Interacts with several glycogen-associated proteins, such as GYS2 (liver glycogen synthase), GDE (glycogen debranching enzyme), GBE1 (glycogen branching enzyme 1) and EPM2A (Laforin).</text>
</comment>
<evidence type="ECO:0000256" key="5">
    <source>
        <dbReference type="ARBA" id="ARBA00062412"/>
    </source>
</evidence>
<dbReference type="Gene3D" id="1.20.1280.50">
    <property type="match status" value="1"/>
</dbReference>
<dbReference type="PANTHER" id="PTHR15048">
    <property type="entry name" value="STARCH-BINDING DOMAIN-CONTAINING PROTEIN 1"/>
    <property type="match status" value="1"/>
</dbReference>
<evidence type="ECO:0000256" key="4">
    <source>
        <dbReference type="ARBA" id="ARBA00060405"/>
    </source>
</evidence>
<dbReference type="InterPro" id="IPR013783">
    <property type="entry name" value="Ig-like_fold"/>
</dbReference>
<dbReference type="InterPro" id="IPR001810">
    <property type="entry name" value="F-box_dom"/>
</dbReference>
<dbReference type="GO" id="GO:0005789">
    <property type="term" value="C:endoplasmic reticulum membrane"/>
    <property type="evidence" value="ECO:0007669"/>
    <property type="project" value="UniProtKB-SubCell"/>
</dbReference>
<comment type="subcellular location">
    <subcellularLocation>
        <location evidence="2">Cell membrane</location>
        <location evidence="2">Sarcolemma</location>
        <location evidence="2">T-tubule</location>
    </subcellularLocation>
    <subcellularLocation>
        <location evidence="1">Endoplasmic reticulum membrane</location>
        <topology evidence="1">Single-pass type III membrane protein</topology>
    </subcellularLocation>
    <subcellularLocation>
        <location evidence="4">Preautophagosomal structure membrane</location>
        <topology evidence="4">Single-pass type III membrane protein</topology>
    </subcellularLocation>
</comment>
<evidence type="ECO:0000256" key="8">
    <source>
        <dbReference type="ARBA" id="ARBA00076001"/>
    </source>
</evidence>
<comment type="function">
    <text evidence="3">Acts as a cargo receptor for glycogen. Delivers its cargo to an autophagic pathway called glycophagy, resulting in the transport of glycogen to lysosomes.</text>
</comment>
<dbReference type="SMART" id="SM01065">
    <property type="entry name" value="CBM_2"/>
    <property type="match status" value="1"/>
</dbReference>